<keyword evidence="5" id="KW-1185">Reference proteome</keyword>
<comment type="subcellular location">
    <subcellularLocation>
        <location evidence="1">Cell projection</location>
        <location evidence="1">Cilium</location>
    </subcellularLocation>
</comment>
<keyword evidence="3" id="KW-0966">Cell projection</keyword>
<sequence length="143" mass="16301">MISQQNSNTAAVSFDDLGRLRLVPAPLVDASDKLREECRDFSSKVTEFSTLVTDILNVVEAKAREIEKEKLKAIALRTAVEREPARRTAELNRISFLLRERQMQLDRISGLTSRRASRLMGQYETYAKMEQDQQAVIDQLTAK</sequence>
<keyword evidence="2" id="KW-0175">Coiled coil</keyword>
<dbReference type="EMBL" id="MCFL01000028">
    <property type="protein sequence ID" value="ORZ34444.1"/>
    <property type="molecule type" value="Genomic_DNA"/>
</dbReference>
<evidence type="ECO:0000256" key="2">
    <source>
        <dbReference type="ARBA" id="ARBA00023054"/>
    </source>
</evidence>
<organism evidence="4 5">
    <name type="scientific">Catenaria anguillulae PL171</name>
    <dbReference type="NCBI Taxonomy" id="765915"/>
    <lineage>
        <taxon>Eukaryota</taxon>
        <taxon>Fungi</taxon>
        <taxon>Fungi incertae sedis</taxon>
        <taxon>Blastocladiomycota</taxon>
        <taxon>Blastocladiomycetes</taxon>
        <taxon>Blastocladiales</taxon>
        <taxon>Catenariaceae</taxon>
        <taxon>Catenaria</taxon>
    </lineage>
</organism>
<dbReference type="GO" id="GO:0030990">
    <property type="term" value="C:intraciliary transport particle"/>
    <property type="evidence" value="ECO:0007669"/>
    <property type="project" value="TreeGrafter"/>
</dbReference>
<reference evidence="4 5" key="1">
    <citation type="submission" date="2016-07" db="EMBL/GenBank/DDBJ databases">
        <title>Pervasive Adenine N6-methylation of Active Genes in Fungi.</title>
        <authorList>
            <consortium name="DOE Joint Genome Institute"/>
            <person name="Mondo S.J."/>
            <person name="Dannebaum R.O."/>
            <person name="Kuo R.C."/>
            <person name="Labutti K."/>
            <person name="Haridas S."/>
            <person name="Kuo A."/>
            <person name="Salamov A."/>
            <person name="Ahrendt S.R."/>
            <person name="Lipzen A."/>
            <person name="Sullivan W."/>
            <person name="Andreopoulos W.B."/>
            <person name="Clum A."/>
            <person name="Lindquist E."/>
            <person name="Daum C."/>
            <person name="Ramamoorthy G.K."/>
            <person name="Gryganskyi A."/>
            <person name="Culley D."/>
            <person name="Magnuson J.K."/>
            <person name="James T.Y."/>
            <person name="O'Malley M.A."/>
            <person name="Stajich J.E."/>
            <person name="Spatafora J.W."/>
            <person name="Visel A."/>
            <person name="Grigoriev I.V."/>
        </authorList>
    </citation>
    <scope>NUCLEOTIDE SEQUENCE [LARGE SCALE GENOMIC DNA]</scope>
    <source>
        <strain evidence="4 5">PL171</strain>
    </source>
</reference>
<accession>A0A1Y2HKD7</accession>
<protein>
    <submittedName>
        <fullName evidence="4">Intraflagellar transport protein 20</fullName>
    </submittedName>
</protein>
<comment type="caution">
    <text evidence="4">The sequence shown here is derived from an EMBL/GenBank/DDBJ whole genome shotgun (WGS) entry which is preliminary data.</text>
</comment>
<proteinExistence type="predicted"/>
<dbReference type="GO" id="GO:0061512">
    <property type="term" value="P:protein localization to cilium"/>
    <property type="evidence" value="ECO:0007669"/>
    <property type="project" value="TreeGrafter"/>
</dbReference>
<dbReference type="GO" id="GO:0097730">
    <property type="term" value="C:non-motile cilium"/>
    <property type="evidence" value="ECO:0007669"/>
    <property type="project" value="TreeGrafter"/>
</dbReference>
<dbReference type="GO" id="GO:0097546">
    <property type="term" value="C:ciliary base"/>
    <property type="evidence" value="ECO:0007669"/>
    <property type="project" value="TreeGrafter"/>
</dbReference>
<dbReference type="GO" id="GO:0036064">
    <property type="term" value="C:ciliary basal body"/>
    <property type="evidence" value="ECO:0007669"/>
    <property type="project" value="TreeGrafter"/>
</dbReference>
<evidence type="ECO:0000313" key="4">
    <source>
        <dbReference type="EMBL" id="ORZ34444.1"/>
    </source>
</evidence>
<dbReference type="OrthoDB" id="10254896at2759"/>
<evidence type="ECO:0000256" key="1">
    <source>
        <dbReference type="ARBA" id="ARBA00004138"/>
    </source>
</evidence>
<keyword evidence="4" id="KW-0969">Cilium</keyword>
<dbReference type="GO" id="GO:0005737">
    <property type="term" value="C:cytoplasm"/>
    <property type="evidence" value="ECO:0007669"/>
    <property type="project" value="TreeGrafter"/>
</dbReference>
<evidence type="ECO:0000256" key="3">
    <source>
        <dbReference type="ARBA" id="ARBA00023273"/>
    </source>
</evidence>
<name>A0A1Y2HKD7_9FUNG</name>
<gene>
    <name evidence="4" type="ORF">BCR44DRAFT_1485960</name>
</gene>
<dbReference type="PANTHER" id="PTHR31978">
    <property type="entry name" value="INTRAFLAGELLAR TRANSPORT PROTEIN 20 HOMOLOG"/>
    <property type="match status" value="1"/>
</dbReference>
<dbReference type="GO" id="GO:0060271">
    <property type="term" value="P:cilium assembly"/>
    <property type="evidence" value="ECO:0007669"/>
    <property type="project" value="TreeGrafter"/>
</dbReference>
<dbReference type="Pfam" id="PF14931">
    <property type="entry name" value="IFT20"/>
    <property type="match status" value="1"/>
</dbReference>
<dbReference type="AlphaFoldDB" id="A0A1Y2HKD7"/>
<dbReference type="InterPro" id="IPR028172">
    <property type="entry name" value="FT20"/>
</dbReference>
<evidence type="ECO:0000313" key="5">
    <source>
        <dbReference type="Proteomes" id="UP000193411"/>
    </source>
</evidence>
<keyword evidence="4" id="KW-0282">Flagellum</keyword>
<dbReference type="STRING" id="765915.A0A1Y2HKD7"/>
<dbReference type="Proteomes" id="UP000193411">
    <property type="component" value="Unassembled WGS sequence"/>
</dbReference>
<dbReference type="PANTHER" id="PTHR31978:SF1">
    <property type="entry name" value="INTRAFLAGELLAR TRANSPORT PROTEIN 20 HOMOLOG"/>
    <property type="match status" value="1"/>
</dbReference>